<protein>
    <submittedName>
        <fullName evidence="2">Stage II sporulation protein P</fullName>
    </submittedName>
</protein>
<keyword evidence="1" id="KW-0812">Transmembrane</keyword>
<evidence type="ECO:0000313" key="2">
    <source>
        <dbReference type="EMBL" id="ABG82330.1"/>
    </source>
</evidence>
<dbReference type="NCBIfam" id="TIGR02867">
    <property type="entry name" value="spore_II_P"/>
    <property type="match status" value="1"/>
</dbReference>
<dbReference type="EMBL" id="CP000246">
    <property type="protein sequence ID" value="ABG82330.1"/>
    <property type="molecule type" value="Genomic_DNA"/>
</dbReference>
<accession>A0A0H2YNE9</accession>
<keyword evidence="1" id="KW-0472">Membrane</keyword>
<dbReference type="Pfam" id="PF07454">
    <property type="entry name" value="SpoIIP"/>
    <property type="match status" value="1"/>
</dbReference>
<evidence type="ECO:0000313" key="3">
    <source>
        <dbReference type="Proteomes" id="UP000001823"/>
    </source>
</evidence>
<dbReference type="AlphaFoldDB" id="A0A0H2YNE9"/>
<dbReference type="GeneID" id="93001422"/>
<dbReference type="KEGG" id="cpf:CPF_2297"/>
<keyword evidence="1" id="KW-1133">Transmembrane helix</keyword>
<dbReference type="STRING" id="195103.CPF_2297"/>
<evidence type="ECO:0000256" key="1">
    <source>
        <dbReference type="SAM" id="Phobius"/>
    </source>
</evidence>
<gene>
    <name evidence="2" type="ordered locus">CPF_2297</name>
</gene>
<keyword evidence="3" id="KW-1185">Reference proteome</keyword>
<organism evidence="2 3">
    <name type="scientific">Clostridium perfringens (strain ATCC 13124 / DSM 756 / JCM 1290 / NCIMB 6125 / NCTC 8237 / Type A)</name>
    <dbReference type="NCBI Taxonomy" id="195103"/>
    <lineage>
        <taxon>Bacteria</taxon>
        <taxon>Bacillati</taxon>
        <taxon>Bacillota</taxon>
        <taxon>Clostridia</taxon>
        <taxon>Eubacteriales</taxon>
        <taxon>Clostridiaceae</taxon>
        <taxon>Clostridium</taxon>
    </lineage>
</organism>
<dbReference type="HOGENOM" id="CLU_040895_2_0_9"/>
<dbReference type="Proteomes" id="UP000001823">
    <property type="component" value="Chromosome"/>
</dbReference>
<name>A0A0H2YNE9_CLOP1</name>
<sequence length="361" mass="41181">MRGINKREIPIGVIVLLSLLIIFMFRFMKIAASKDMRENLSYIQLLNAGMPVAKGTYYDENAYLESNITLKSLALETLNIKPLDPIELVMNEVPYFGAVNKIASIDKVNYVSAEKVSSFDLNKDSIDIVSEEESKESAELEASKNSEVYDPSLKKELDQSKPEVLIYHTHNSEGYTEERTSNNEEHNVVGVGTLVAKELEENYGISVIHDKTNHSASYEQSYNKSRETVKKYINEYDDFKMVIDIHRDSVGEHNKKNLTANINGESLAKIMFVTTKNSQYFNDAESLAYRFINKANELFPDILRRQETFKYDRGKNAFNQQYNKNSMLIEVGAEVNTSKEAQATAKYIARLIAEELNRKSE</sequence>
<proteinExistence type="predicted"/>
<dbReference type="eggNOG" id="COG0860">
    <property type="taxonomic scope" value="Bacteria"/>
</dbReference>
<dbReference type="RefSeq" id="WP_004457777.1">
    <property type="nucleotide sequence ID" value="NC_008261.1"/>
</dbReference>
<feature type="transmembrane region" description="Helical" evidence="1">
    <location>
        <begin position="9"/>
        <end position="28"/>
    </location>
</feature>
<dbReference type="PaxDb" id="195103-CPF_2297"/>
<dbReference type="InterPro" id="IPR010897">
    <property type="entry name" value="Spore_II_P"/>
</dbReference>
<reference evidence="2 3" key="1">
    <citation type="journal article" date="2006" name="Genome Res.">
        <title>Skewed genomic variability in strains of the toxigenic bacterial pathogen, Clostridium perfringens.</title>
        <authorList>
            <person name="Myers G.S."/>
            <person name="Rasko D.A."/>
            <person name="Cheung J.K."/>
            <person name="Ravel J."/>
            <person name="Seshadri R."/>
            <person name="Deboy R.T."/>
            <person name="Ren Q."/>
            <person name="Varga J."/>
            <person name="Awad M.M."/>
            <person name="Brinkac L.M."/>
            <person name="Daugherty S.C."/>
            <person name="Haft D.H."/>
            <person name="Dodson R.J."/>
            <person name="Madupu R."/>
            <person name="Nelson W.C."/>
            <person name="Rosovitz M.J."/>
            <person name="Sullivan S.A."/>
            <person name="Khouri H."/>
            <person name="Dimitrov G.I."/>
            <person name="Watkins K.L."/>
            <person name="Mulligan S."/>
            <person name="Benton J."/>
            <person name="Radune D."/>
            <person name="Fisher D.J."/>
            <person name="Atkins H.S."/>
            <person name="Hiscox T."/>
            <person name="Jost B.H."/>
            <person name="Billington S.J."/>
            <person name="Songer J.G."/>
            <person name="McClane B.A."/>
            <person name="Titball R.W."/>
            <person name="Rood J.I."/>
            <person name="Melville S.B."/>
            <person name="Paulsen I.T."/>
        </authorList>
    </citation>
    <scope>NUCLEOTIDE SEQUENCE [LARGE SCALE GENOMIC DNA]</scope>
    <source>
        <strain evidence="3">ATCC 13124 / DSM 756 / JCM 1290 / NCIMB 6125 / NCTC 8237 / S 107 / Type A</strain>
    </source>
</reference>